<reference evidence="3 4" key="1">
    <citation type="submission" date="2013-07" db="EMBL/GenBank/DDBJ databases">
        <title>The Genome Sequence of Cryptococcus heveanensis BCC8398.</title>
        <authorList>
            <consortium name="The Broad Institute Genome Sequencing Platform"/>
            <person name="Cuomo C."/>
            <person name="Litvintseva A."/>
            <person name="Chen Y."/>
            <person name="Heitman J."/>
            <person name="Sun S."/>
            <person name="Springer D."/>
            <person name="Dromer F."/>
            <person name="Young S.K."/>
            <person name="Zeng Q."/>
            <person name="Gargeya S."/>
            <person name="Fitzgerald M."/>
            <person name="Abouelleil A."/>
            <person name="Alvarado L."/>
            <person name="Berlin A.M."/>
            <person name="Chapman S.B."/>
            <person name="Dewar J."/>
            <person name="Goldberg J."/>
            <person name="Griggs A."/>
            <person name="Gujja S."/>
            <person name="Hansen M."/>
            <person name="Howarth C."/>
            <person name="Imamovic A."/>
            <person name="Larimer J."/>
            <person name="McCowan C."/>
            <person name="Murphy C."/>
            <person name="Pearson M."/>
            <person name="Priest M."/>
            <person name="Roberts A."/>
            <person name="Saif S."/>
            <person name="Shea T."/>
            <person name="Sykes S."/>
            <person name="Wortman J."/>
            <person name="Nusbaum C."/>
            <person name="Birren B."/>
        </authorList>
    </citation>
    <scope>NUCLEOTIDE SEQUENCE [LARGE SCALE GENOMIC DNA]</scope>
    <source>
        <strain evidence="3 4">BCC8398</strain>
    </source>
</reference>
<dbReference type="OrthoDB" id="2594273at2759"/>
<protein>
    <recommendedName>
        <fullName evidence="2">BZIP domain-containing protein</fullName>
    </recommendedName>
</protein>
<feature type="compositionally biased region" description="Acidic residues" evidence="1">
    <location>
        <begin position="77"/>
        <end position="87"/>
    </location>
</feature>
<proteinExistence type="predicted"/>
<dbReference type="EMBL" id="KI669496">
    <property type="protein sequence ID" value="OCF36179.1"/>
    <property type="molecule type" value="Genomic_DNA"/>
</dbReference>
<dbReference type="Gene3D" id="1.20.5.170">
    <property type="match status" value="1"/>
</dbReference>
<feature type="compositionally biased region" description="Low complexity" evidence="1">
    <location>
        <begin position="234"/>
        <end position="244"/>
    </location>
</feature>
<feature type="compositionally biased region" description="Basic and acidic residues" evidence="1">
    <location>
        <begin position="532"/>
        <end position="542"/>
    </location>
</feature>
<dbReference type="SUPFAM" id="SSF57959">
    <property type="entry name" value="Leucine zipper domain"/>
    <property type="match status" value="1"/>
</dbReference>
<gene>
    <name evidence="3" type="ORF">I316_02051</name>
</gene>
<feature type="compositionally biased region" description="Basic and acidic residues" evidence="1">
    <location>
        <begin position="190"/>
        <end position="207"/>
    </location>
</feature>
<evidence type="ECO:0000313" key="4">
    <source>
        <dbReference type="Proteomes" id="UP000092666"/>
    </source>
</evidence>
<dbReference type="Proteomes" id="UP000092666">
    <property type="component" value="Unassembled WGS sequence"/>
</dbReference>
<dbReference type="CDD" id="cd14686">
    <property type="entry name" value="bZIP"/>
    <property type="match status" value="1"/>
</dbReference>
<feature type="compositionally biased region" description="Low complexity" evidence="1">
    <location>
        <begin position="563"/>
        <end position="582"/>
    </location>
</feature>
<feature type="compositionally biased region" description="Basic and acidic residues" evidence="1">
    <location>
        <begin position="606"/>
        <end position="627"/>
    </location>
</feature>
<evidence type="ECO:0000259" key="2">
    <source>
        <dbReference type="PROSITE" id="PS50217"/>
    </source>
</evidence>
<dbReference type="InterPro" id="IPR004827">
    <property type="entry name" value="bZIP"/>
</dbReference>
<name>A0A1B9GYS7_9TREE</name>
<feature type="region of interest" description="Disordered" evidence="1">
    <location>
        <begin position="605"/>
        <end position="627"/>
    </location>
</feature>
<feature type="compositionally biased region" description="Basic and acidic residues" evidence="1">
    <location>
        <begin position="108"/>
        <end position="122"/>
    </location>
</feature>
<keyword evidence="4" id="KW-1185">Reference proteome</keyword>
<dbReference type="AlphaFoldDB" id="A0A1B9GYS7"/>
<dbReference type="PROSITE" id="PS50217">
    <property type="entry name" value="BZIP"/>
    <property type="match status" value="1"/>
</dbReference>
<evidence type="ECO:0000256" key="1">
    <source>
        <dbReference type="SAM" id="MobiDB-lite"/>
    </source>
</evidence>
<feature type="region of interest" description="Disordered" evidence="1">
    <location>
        <begin position="1"/>
        <end position="222"/>
    </location>
</feature>
<sequence length="627" mass="67169">MSSSLEEYDAILREAEEQFGNGNGNGSGNGIVDSEDQDRDRDYNRTHLQQHQGDSSIDNGHIVQNAAPAAHISQDEGMMDDEQDDTDFVIMDEHHQDPSLSHGQEPLPDSHDQPEHGHDHSQDLIATTLQTDIFPETSFDLPIQSSHDDHNHGSASGSGGFIPDTAATSISAVGGSGEAGGPEQRGTNWTDKKERQKAQNRKAAEKSRSKKRGQQMALEIKVANMQDENAQLRARLAELQASRQSAGADESASAQVTTSTPGPGPSGSPTSHTHAIPAVTPSAALDPALSSAELDLAAPSEAGPSRSSVPHRTISLPAESRTYSGNGIDYAYITKLQVELTNAKTVLLERSVELSKLGMQGLNAEGDQHQHQDQDQAGDLDMEQHRNDVHAFFASNEEEVEGVRKEILTSSGKLTALKAEEGSLKTLIKLLKGEIESLRRQRGRVSEILEQRKRQDSGEKEDQPADVESELAEGGVTDQGLPEVNEAGPSTRAPNPIDTLGDDQSAAAERNRTGAGAGAGSEAAPRGNTAHADTHAHEHVEGEPPQGPNPSVDNEDLQRALEQAHTQAQEQEQADGLAEDAAARAGNMDKALLDIGGWIDAAVKNWDQDRINSNDGKEADDPDEMVR</sequence>
<feature type="compositionally biased region" description="Polar residues" evidence="1">
    <location>
        <begin position="46"/>
        <end position="58"/>
    </location>
</feature>
<feature type="compositionally biased region" description="Basic and acidic residues" evidence="1">
    <location>
        <begin position="449"/>
        <end position="463"/>
    </location>
</feature>
<dbReference type="GO" id="GO:0003700">
    <property type="term" value="F:DNA-binding transcription factor activity"/>
    <property type="evidence" value="ECO:0007669"/>
    <property type="project" value="InterPro"/>
</dbReference>
<dbReference type="Pfam" id="PF00170">
    <property type="entry name" value="bZIP_1"/>
    <property type="match status" value="1"/>
</dbReference>
<dbReference type="InterPro" id="IPR046347">
    <property type="entry name" value="bZIP_sf"/>
</dbReference>
<reference evidence="4" key="2">
    <citation type="submission" date="2013-12" db="EMBL/GenBank/DDBJ databases">
        <title>Evolution of pathogenesis and genome organization in the Tremellales.</title>
        <authorList>
            <person name="Cuomo C."/>
            <person name="Litvintseva A."/>
            <person name="Heitman J."/>
            <person name="Chen Y."/>
            <person name="Sun S."/>
            <person name="Springer D."/>
            <person name="Dromer F."/>
            <person name="Young S."/>
            <person name="Zeng Q."/>
            <person name="Chapman S."/>
            <person name="Gujja S."/>
            <person name="Saif S."/>
            <person name="Birren B."/>
        </authorList>
    </citation>
    <scope>NUCLEOTIDE SEQUENCE [LARGE SCALE GENOMIC DNA]</scope>
    <source>
        <strain evidence="4">BCC8398</strain>
    </source>
</reference>
<feature type="region of interest" description="Disordered" evidence="1">
    <location>
        <begin position="449"/>
        <end position="582"/>
    </location>
</feature>
<evidence type="ECO:0000313" key="3">
    <source>
        <dbReference type="EMBL" id="OCF36179.1"/>
    </source>
</evidence>
<feature type="domain" description="BZIP" evidence="2">
    <location>
        <begin position="190"/>
        <end position="240"/>
    </location>
</feature>
<organism evidence="3 4">
    <name type="scientific">Kwoniella heveanensis BCC8398</name>
    <dbReference type="NCBI Taxonomy" id="1296120"/>
    <lineage>
        <taxon>Eukaryota</taxon>
        <taxon>Fungi</taxon>
        <taxon>Dikarya</taxon>
        <taxon>Basidiomycota</taxon>
        <taxon>Agaricomycotina</taxon>
        <taxon>Tremellomycetes</taxon>
        <taxon>Tremellales</taxon>
        <taxon>Cryptococcaceae</taxon>
        <taxon>Kwoniella</taxon>
    </lineage>
</organism>
<feature type="compositionally biased region" description="Low complexity" evidence="1">
    <location>
        <begin position="257"/>
        <end position="271"/>
    </location>
</feature>
<dbReference type="SMART" id="SM00338">
    <property type="entry name" value="BRLZ"/>
    <property type="match status" value="1"/>
</dbReference>
<feature type="region of interest" description="Disordered" evidence="1">
    <location>
        <begin position="234"/>
        <end position="281"/>
    </location>
</feature>
<accession>A0A1B9GYS7</accession>